<dbReference type="AlphaFoldDB" id="A0A2S2NW90"/>
<sequence>MLIYYLNVDNMVNSFQVYQLLNSQSVEFTISSNCECTFLFIYSPNYQILIKNNYIFMTQILLLCSLYIELRPLSCIKYNRYMHFKIKQLQYIPTSPYSFTRL</sequence>
<organism evidence="1">
    <name type="scientific">Schizaphis graminum</name>
    <name type="common">Green bug aphid</name>
    <dbReference type="NCBI Taxonomy" id="13262"/>
    <lineage>
        <taxon>Eukaryota</taxon>
        <taxon>Metazoa</taxon>
        <taxon>Ecdysozoa</taxon>
        <taxon>Arthropoda</taxon>
        <taxon>Hexapoda</taxon>
        <taxon>Insecta</taxon>
        <taxon>Pterygota</taxon>
        <taxon>Neoptera</taxon>
        <taxon>Paraneoptera</taxon>
        <taxon>Hemiptera</taxon>
        <taxon>Sternorrhyncha</taxon>
        <taxon>Aphidomorpha</taxon>
        <taxon>Aphidoidea</taxon>
        <taxon>Aphididae</taxon>
        <taxon>Aphidini</taxon>
        <taxon>Schizaphis</taxon>
    </lineage>
</organism>
<gene>
    <name evidence="1" type="ORF">g.42684</name>
</gene>
<proteinExistence type="predicted"/>
<name>A0A2S2NW90_SCHGA</name>
<dbReference type="EMBL" id="GGMR01008872">
    <property type="protein sequence ID" value="MBY21491.1"/>
    <property type="molecule type" value="Transcribed_RNA"/>
</dbReference>
<evidence type="ECO:0000313" key="1">
    <source>
        <dbReference type="EMBL" id="MBY21491.1"/>
    </source>
</evidence>
<accession>A0A2S2NW90</accession>
<reference evidence="1" key="1">
    <citation type="submission" date="2018-04" db="EMBL/GenBank/DDBJ databases">
        <title>Transcriptome of Schizaphis graminum biotype I.</title>
        <authorList>
            <person name="Scully E.D."/>
            <person name="Geib S.M."/>
            <person name="Palmer N.A."/>
            <person name="Koch K."/>
            <person name="Bradshaw J."/>
            <person name="Heng-Moss T."/>
            <person name="Sarath G."/>
        </authorList>
    </citation>
    <scope>NUCLEOTIDE SEQUENCE</scope>
</reference>
<protein>
    <submittedName>
        <fullName evidence="1">Uncharacterized protein</fullName>
    </submittedName>
</protein>